<dbReference type="WBParaSite" id="nRc.2.0.1.t31028-RA">
    <property type="protein sequence ID" value="nRc.2.0.1.t31028-RA"/>
    <property type="gene ID" value="nRc.2.0.1.g31028"/>
</dbReference>
<keyword evidence="1" id="KW-1133">Transmembrane helix</keyword>
<evidence type="ECO:0000313" key="2">
    <source>
        <dbReference type="Proteomes" id="UP000887565"/>
    </source>
</evidence>
<keyword evidence="2" id="KW-1185">Reference proteome</keyword>
<feature type="transmembrane region" description="Helical" evidence="1">
    <location>
        <begin position="61"/>
        <end position="84"/>
    </location>
</feature>
<accession>A0A915JY63</accession>
<reference evidence="3" key="1">
    <citation type="submission" date="2022-11" db="UniProtKB">
        <authorList>
            <consortium name="WormBaseParasite"/>
        </authorList>
    </citation>
    <scope>IDENTIFICATION</scope>
</reference>
<evidence type="ECO:0000256" key="1">
    <source>
        <dbReference type="SAM" id="Phobius"/>
    </source>
</evidence>
<evidence type="ECO:0000313" key="3">
    <source>
        <dbReference type="WBParaSite" id="nRc.2.0.1.t31028-RA"/>
    </source>
</evidence>
<dbReference type="AlphaFoldDB" id="A0A915JY63"/>
<proteinExistence type="predicted"/>
<protein>
    <submittedName>
        <fullName evidence="3">Uncharacterized protein</fullName>
    </submittedName>
</protein>
<organism evidence="2 3">
    <name type="scientific">Romanomermis culicivorax</name>
    <name type="common">Nematode worm</name>
    <dbReference type="NCBI Taxonomy" id="13658"/>
    <lineage>
        <taxon>Eukaryota</taxon>
        <taxon>Metazoa</taxon>
        <taxon>Ecdysozoa</taxon>
        <taxon>Nematoda</taxon>
        <taxon>Enoplea</taxon>
        <taxon>Dorylaimia</taxon>
        <taxon>Mermithida</taxon>
        <taxon>Mermithoidea</taxon>
        <taxon>Mermithidae</taxon>
        <taxon>Romanomermis</taxon>
    </lineage>
</organism>
<feature type="transmembrane region" description="Helical" evidence="1">
    <location>
        <begin position="21"/>
        <end position="41"/>
    </location>
</feature>
<dbReference type="Proteomes" id="UP000887565">
    <property type="component" value="Unplaced"/>
</dbReference>
<keyword evidence="1" id="KW-0472">Membrane</keyword>
<name>A0A915JY63_ROMCU</name>
<keyword evidence="1" id="KW-0812">Transmembrane</keyword>
<sequence>MQQFCITIKFKPLQWFKCPKPLICLTWILSVFITLVQALLGCNIDFDPATLSFHRFRPNKIYVNILNAFSLLGLILIIIPYLFIIRECDKEEKK</sequence>